<proteinExistence type="predicted"/>
<comment type="caution">
    <text evidence="1">The sequence shown here is derived from an EMBL/GenBank/DDBJ whole genome shotgun (WGS) entry which is preliminary data.</text>
</comment>
<evidence type="ECO:0000313" key="1">
    <source>
        <dbReference type="EMBL" id="MBB3325077.1"/>
    </source>
</evidence>
<name>A0A7W5JRN3_9ACTN</name>
<dbReference type="Proteomes" id="UP000565572">
    <property type="component" value="Unassembled WGS sequence"/>
</dbReference>
<dbReference type="RefSeq" id="WP_183335753.1">
    <property type="nucleotide sequence ID" value="NZ_JACHZG010000001.1"/>
</dbReference>
<evidence type="ECO:0000313" key="2">
    <source>
        <dbReference type="Proteomes" id="UP000565572"/>
    </source>
</evidence>
<gene>
    <name evidence="1" type="ORF">FHX39_000021</name>
</gene>
<protein>
    <submittedName>
        <fullName evidence="1">Uncharacterized protein</fullName>
    </submittedName>
</protein>
<organism evidence="1 2">
    <name type="scientific">Microlunatus antarcticus</name>
    <dbReference type="NCBI Taxonomy" id="53388"/>
    <lineage>
        <taxon>Bacteria</taxon>
        <taxon>Bacillati</taxon>
        <taxon>Actinomycetota</taxon>
        <taxon>Actinomycetes</taxon>
        <taxon>Propionibacteriales</taxon>
        <taxon>Propionibacteriaceae</taxon>
        <taxon>Microlunatus</taxon>
    </lineage>
</organism>
<sequence length="149" mass="16282">MADLTFEVLLDEVGPVPTTGTVRADGSDVTVDFSRTPSLAGSGTRPLVRPFAQALEDNGLTVHLTGPSGPLLHAGHGVRAPWWQVPATGSRFIRVDVPLAVRSLRGPRLFEVALPPLVVQPGMALTRSRRERLLVIARQLVRRVTRRRR</sequence>
<dbReference type="AlphaFoldDB" id="A0A7W5JRN3"/>
<dbReference type="EMBL" id="JACHZG010000001">
    <property type="protein sequence ID" value="MBB3325077.1"/>
    <property type="molecule type" value="Genomic_DNA"/>
</dbReference>
<keyword evidence="2" id="KW-1185">Reference proteome</keyword>
<accession>A0A7W5JRN3</accession>
<reference evidence="1 2" key="1">
    <citation type="submission" date="2020-08" db="EMBL/GenBank/DDBJ databases">
        <title>Sequencing the genomes of 1000 actinobacteria strains.</title>
        <authorList>
            <person name="Klenk H.-P."/>
        </authorList>
    </citation>
    <scope>NUCLEOTIDE SEQUENCE [LARGE SCALE GENOMIC DNA]</scope>
    <source>
        <strain evidence="1 2">DSM 11053</strain>
    </source>
</reference>